<gene>
    <name evidence="1" type="ORF">rCG_42188</name>
</gene>
<organism evidence="1 2">
    <name type="scientific">Rattus norvegicus</name>
    <name type="common">Rat</name>
    <dbReference type="NCBI Taxonomy" id="10116"/>
    <lineage>
        <taxon>Eukaryota</taxon>
        <taxon>Metazoa</taxon>
        <taxon>Chordata</taxon>
        <taxon>Craniata</taxon>
        <taxon>Vertebrata</taxon>
        <taxon>Euteleostomi</taxon>
        <taxon>Mammalia</taxon>
        <taxon>Eutheria</taxon>
        <taxon>Euarchontoglires</taxon>
        <taxon>Glires</taxon>
        <taxon>Rodentia</taxon>
        <taxon>Myomorpha</taxon>
        <taxon>Muroidea</taxon>
        <taxon>Muridae</taxon>
        <taxon>Murinae</taxon>
        <taxon>Rattus</taxon>
    </lineage>
</organism>
<evidence type="ECO:0000313" key="1">
    <source>
        <dbReference type="EMBL" id="EDL94132.1"/>
    </source>
</evidence>
<reference evidence="1 2" key="1">
    <citation type="submission" date="2005-07" db="EMBL/GenBank/DDBJ databases">
        <authorList>
            <person name="Mural R.J."/>
            <person name="Li P.W."/>
            <person name="Adams M.D."/>
            <person name="Amanatides P.G."/>
            <person name="Baden-Tillson H."/>
            <person name="Barnstead M."/>
            <person name="Chin S.H."/>
            <person name="Dew I."/>
            <person name="Evans C.A."/>
            <person name="Ferriera S."/>
            <person name="Flanigan M."/>
            <person name="Fosler C."/>
            <person name="Glodek A."/>
            <person name="Gu Z."/>
            <person name="Holt R.A."/>
            <person name="Jennings D."/>
            <person name="Kraft C.L."/>
            <person name="Lu F."/>
            <person name="Nguyen T."/>
            <person name="Nusskern D.R."/>
            <person name="Pfannkoch C.M."/>
            <person name="Sitter C."/>
            <person name="Sutton G.G."/>
            <person name="Venter J.C."/>
            <person name="Wang Z."/>
            <person name="Woodage T."/>
            <person name="Zheng X.H."/>
            <person name="Zhong F."/>
        </authorList>
    </citation>
    <scope>NUCLEOTIDE SEQUENCE [LARGE SCALE GENOMIC DNA]</scope>
    <source>
        <strain>BN</strain>
        <strain evidence="2">Sprague-Dawley</strain>
    </source>
</reference>
<protein>
    <submittedName>
        <fullName evidence="1">RCG42188</fullName>
    </submittedName>
</protein>
<feature type="non-terminal residue" evidence="1">
    <location>
        <position position="17"/>
    </location>
</feature>
<accession>A6K085</accession>
<sequence length="17" mass="1992">MSSSRRLLAAREVRGFR</sequence>
<name>A6K085_RAT</name>
<dbReference type="Proteomes" id="UP000234681">
    <property type="component" value="Chromosome 15"/>
</dbReference>
<dbReference type="AlphaFoldDB" id="A6K085"/>
<dbReference type="EMBL" id="CH474010">
    <property type="protein sequence ID" value="EDL94132.1"/>
    <property type="molecule type" value="Genomic_DNA"/>
</dbReference>
<evidence type="ECO:0000313" key="2">
    <source>
        <dbReference type="Proteomes" id="UP000234681"/>
    </source>
</evidence>
<proteinExistence type="predicted"/>